<dbReference type="GO" id="GO:0004523">
    <property type="term" value="F:RNA-DNA hybrid ribonuclease activity"/>
    <property type="evidence" value="ECO:0007669"/>
    <property type="project" value="InterPro"/>
</dbReference>
<dbReference type="Proteomes" id="UP000631114">
    <property type="component" value="Unassembled WGS sequence"/>
</dbReference>
<keyword evidence="1" id="KW-0472">Membrane</keyword>
<evidence type="ECO:0000259" key="2">
    <source>
        <dbReference type="Pfam" id="PF13456"/>
    </source>
</evidence>
<sequence length="253" mass="28641">MNSFGLCKYASLVTAHGHGDRFSKARSMHNNYIPNTSLPKELKLCFGMTFGALINHLSATVKQDFDFPEDAKVEEIKDSVLMRVLADRIGPSFKYRRTELKKVIWLLPPTGYIKLNCDGSMNPEDVGYGGIARNEHGQVIFAYTGGGYVHSILFQELKAIEVGIKLCVSLELKRIIVSLDSLQAVQMLRGIETTPWTCWNLVASIKKLMLSVNKIAFLHVYREENRAAYYLAKLSLGAIIWNLLYFQILYVRL</sequence>
<dbReference type="PANTHER" id="PTHR47723">
    <property type="entry name" value="OS05G0353850 PROTEIN"/>
    <property type="match status" value="1"/>
</dbReference>
<dbReference type="Pfam" id="PF13456">
    <property type="entry name" value="RVT_3"/>
    <property type="match status" value="1"/>
</dbReference>
<dbReference type="InterPro" id="IPR002156">
    <property type="entry name" value="RNaseH_domain"/>
</dbReference>
<proteinExistence type="predicted"/>
<keyword evidence="1" id="KW-1133">Transmembrane helix</keyword>
<feature type="transmembrane region" description="Helical" evidence="1">
    <location>
        <begin position="227"/>
        <end position="251"/>
    </location>
</feature>
<protein>
    <recommendedName>
        <fullName evidence="2">RNase H type-1 domain-containing protein</fullName>
    </recommendedName>
</protein>
<keyword evidence="4" id="KW-1185">Reference proteome</keyword>
<dbReference type="AlphaFoldDB" id="A0A835LXV7"/>
<dbReference type="OrthoDB" id="1752183at2759"/>
<evidence type="ECO:0000256" key="1">
    <source>
        <dbReference type="SAM" id="Phobius"/>
    </source>
</evidence>
<dbReference type="GO" id="GO:0003676">
    <property type="term" value="F:nucleic acid binding"/>
    <property type="evidence" value="ECO:0007669"/>
    <property type="project" value="InterPro"/>
</dbReference>
<accession>A0A835LXV7</accession>
<evidence type="ECO:0000313" key="3">
    <source>
        <dbReference type="EMBL" id="KAF9607194.1"/>
    </source>
</evidence>
<comment type="caution">
    <text evidence="3">The sequence shown here is derived from an EMBL/GenBank/DDBJ whole genome shotgun (WGS) entry which is preliminary data.</text>
</comment>
<dbReference type="InterPro" id="IPR044730">
    <property type="entry name" value="RNase_H-like_dom_plant"/>
</dbReference>
<dbReference type="Gene3D" id="3.30.420.10">
    <property type="entry name" value="Ribonuclease H-like superfamily/Ribonuclease H"/>
    <property type="match status" value="1"/>
</dbReference>
<dbReference type="PANTHER" id="PTHR47723:SF19">
    <property type="entry name" value="POLYNUCLEOTIDYL TRANSFERASE, RIBONUCLEASE H-LIKE SUPERFAMILY PROTEIN"/>
    <property type="match status" value="1"/>
</dbReference>
<dbReference type="CDD" id="cd06222">
    <property type="entry name" value="RNase_H_like"/>
    <property type="match status" value="1"/>
</dbReference>
<reference evidence="3 4" key="1">
    <citation type="submission" date="2020-10" db="EMBL/GenBank/DDBJ databases">
        <title>The Coptis chinensis genome and diversification of protoberbering-type alkaloids.</title>
        <authorList>
            <person name="Wang B."/>
            <person name="Shu S."/>
            <person name="Song C."/>
            <person name="Liu Y."/>
        </authorList>
    </citation>
    <scope>NUCLEOTIDE SEQUENCE [LARGE SCALE GENOMIC DNA]</scope>
    <source>
        <strain evidence="3">HL-2020</strain>
        <tissue evidence="3">Leaf</tissue>
    </source>
</reference>
<gene>
    <name evidence="3" type="ORF">IFM89_033401</name>
</gene>
<dbReference type="InterPro" id="IPR012337">
    <property type="entry name" value="RNaseH-like_sf"/>
</dbReference>
<dbReference type="SUPFAM" id="SSF53098">
    <property type="entry name" value="Ribonuclease H-like"/>
    <property type="match status" value="1"/>
</dbReference>
<name>A0A835LXV7_9MAGN</name>
<dbReference type="InterPro" id="IPR036397">
    <property type="entry name" value="RNaseH_sf"/>
</dbReference>
<keyword evidence="1" id="KW-0812">Transmembrane</keyword>
<dbReference type="EMBL" id="JADFTS010000005">
    <property type="protein sequence ID" value="KAF9607194.1"/>
    <property type="molecule type" value="Genomic_DNA"/>
</dbReference>
<evidence type="ECO:0000313" key="4">
    <source>
        <dbReference type="Proteomes" id="UP000631114"/>
    </source>
</evidence>
<dbReference type="InterPro" id="IPR053151">
    <property type="entry name" value="RNase_H-like"/>
</dbReference>
<organism evidence="3 4">
    <name type="scientific">Coptis chinensis</name>
    <dbReference type="NCBI Taxonomy" id="261450"/>
    <lineage>
        <taxon>Eukaryota</taxon>
        <taxon>Viridiplantae</taxon>
        <taxon>Streptophyta</taxon>
        <taxon>Embryophyta</taxon>
        <taxon>Tracheophyta</taxon>
        <taxon>Spermatophyta</taxon>
        <taxon>Magnoliopsida</taxon>
        <taxon>Ranunculales</taxon>
        <taxon>Ranunculaceae</taxon>
        <taxon>Coptidoideae</taxon>
        <taxon>Coptis</taxon>
    </lineage>
</organism>
<feature type="domain" description="RNase H type-1" evidence="2">
    <location>
        <begin position="116"/>
        <end position="234"/>
    </location>
</feature>